<accession>A0A9Q3PRZ2</accession>
<dbReference type="Proteomes" id="UP000765509">
    <property type="component" value="Unassembled WGS sequence"/>
</dbReference>
<name>A0A9Q3PRZ2_9BASI</name>
<comment type="caution">
    <text evidence="1">The sequence shown here is derived from an EMBL/GenBank/DDBJ whole genome shotgun (WGS) entry which is preliminary data.</text>
</comment>
<sequence>MGINLEIAIEDPERWLALKLSGIHKEKQREIPQKKFKMDLKQPEANCSRIAEDYFNLIQEETRYISDTKKYLISEEPKDRIIKPLEKRKFEELEKEISIITEDKMDQIWDRYIQKGIKQRMEIFLQGKSVESEDELKLCQQNN</sequence>
<keyword evidence="2" id="KW-1185">Reference proteome</keyword>
<gene>
    <name evidence="1" type="ORF">O181_111698</name>
</gene>
<protein>
    <submittedName>
        <fullName evidence="1">Uncharacterized protein</fullName>
    </submittedName>
</protein>
<evidence type="ECO:0000313" key="1">
    <source>
        <dbReference type="EMBL" id="MBW0571983.1"/>
    </source>
</evidence>
<proteinExistence type="predicted"/>
<dbReference type="AlphaFoldDB" id="A0A9Q3PRZ2"/>
<organism evidence="1 2">
    <name type="scientific">Austropuccinia psidii MF-1</name>
    <dbReference type="NCBI Taxonomy" id="1389203"/>
    <lineage>
        <taxon>Eukaryota</taxon>
        <taxon>Fungi</taxon>
        <taxon>Dikarya</taxon>
        <taxon>Basidiomycota</taxon>
        <taxon>Pucciniomycotina</taxon>
        <taxon>Pucciniomycetes</taxon>
        <taxon>Pucciniales</taxon>
        <taxon>Sphaerophragmiaceae</taxon>
        <taxon>Austropuccinia</taxon>
    </lineage>
</organism>
<dbReference type="EMBL" id="AVOT02089232">
    <property type="protein sequence ID" value="MBW0571983.1"/>
    <property type="molecule type" value="Genomic_DNA"/>
</dbReference>
<reference evidence="1" key="1">
    <citation type="submission" date="2021-03" db="EMBL/GenBank/DDBJ databases">
        <title>Draft genome sequence of rust myrtle Austropuccinia psidii MF-1, a brazilian biotype.</title>
        <authorList>
            <person name="Quecine M.C."/>
            <person name="Pachon D.M.R."/>
            <person name="Bonatelli M.L."/>
            <person name="Correr F.H."/>
            <person name="Franceschini L.M."/>
            <person name="Leite T.F."/>
            <person name="Margarido G.R.A."/>
            <person name="Almeida C.A."/>
            <person name="Ferrarezi J.A."/>
            <person name="Labate C.A."/>
        </authorList>
    </citation>
    <scope>NUCLEOTIDE SEQUENCE</scope>
    <source>
        <strain evidence="1">MF-1</strain>
    </source>
</reference>
<evidence type="ECO:0000313" key="2">
    <source>
        <dbReference type="Proteomes" id="UP000765509"/>
    </source>
</evidence>